<organism evidence="1 2">
    <name type="scientific">Rhizophagus irregularis (strain DAOM 181602 / DAOM 197198 / MUCL 43194)</name>
    <name type="common">Arbuscular mycorrhizal fungus</name>
    <name type="synonym">Glomus intraradices</name>
    <dbReference type="NCBI Taxonomy" id="747089"/>
    <lineage>
        <taxon>Eukaryota</taxon>
        <taxon>Fungi</taxon>
        <taxon>Fungi incertae sedis</taxon>
        <taxon>Mucoromycota</taxon>
        <taxon>Glomeromycotina</taxon>
        <taxon>Glomeromycetes</taxon>
        <taxon>Glomerales</taxon>
        <taxon>Glomeraceae</taxon>
        <taxon>Rhizophagus</taxon>
    </lineage>
</organism>
<dbReference type="EMBL" id="AUPC02000161">
    <property type="protein sequence ID" value="POG67981.1"/>
    <property type="molecule type" value="Genomic_DNA"/>
</dbReference>
<protein>
    <submittedName>
        <fullName evidence="1">Uncharacterized protein</fullName>
    </submittedName>
</protein>
<evidence type="ECO:0000313" key="1">
    <source>
        <dbReference type="EMBL" id="POG67981.1"/>
    </source>
</evidence>
<sequence>MEILENLGESVPKTLKRIQFKRLSGNIHLTISLELLTFFLKGYANNVGILEYLELGNKGNPINIITKQFGVQIIEYSHHI</sequence>
<dbReference type="Proteomes" id="UP000018888">
    <property type="component" value="Unassembled WGS sequence"/>
</dbReference>
<reference evidence="1 2" key="1">
    <citation type="journal article" date="2013" name="Proc. Natl. Acad. Sci. U.S.A.">
        <title>Genome of an arbuscular mycorrhizal fungus provides insight into the oldest plant symbiosis.</title>
        <authorList>
            <person name="Tisserant E."/>
            <person name="Malbreil M."/>
            <person name="Kuo A."/>
            <person name="Kohler A."/>
            <person name="Symeonidi A."/>
            <person name="Balestrini R."/>
            <person name="Charron P."/>
            <person name="Duensing N."/>
            <person name="Frei Dit Frey N."/>
            <person name="Gianinazzi-Pearson V."/>
            <person name="Gilbert L.B."/>
            <person name="Handa Y."/>
            <person name="Herr J.R."/>
            <person name="Hijri M."/>
            <person name="Koul R."/>
            <person name="Kawaguchi M."/>
            <person name="Krajinski F."/>
            <person name="Lammers P.J."/>
            <person name="Masclaux F.G."/>
            <person name="Murat C."/>
            <person name="Morin E."/>
            <person name="Ndikumana S."/>
            <person name="Pagni M."/>
            <person name="Petitpierre D."/>
            <person name="Requena N."/>
            <person name="Rosikiewicz P."/>
            <person name="Riley R."/>
            <person name="Saito K."/>
            <person name="San Clemente H."/>
            <person name="Shapiro H."/>
            <person name="van Tuinen D."/>
            <person name="Becard G."/>
            <person name="Bonfante P."/>
            <person name="Paszkowski U."/>
            <person name="Shachar-Hill Y.Y."/>
            <person name="Tuskan G.A."/>
            <person name="Young P.W."/>
            <person name="Sanders I.R."/>
            <person name="Henrissat B."/>
            <person name="Rensing S.A."/>
            <person name="Grigoriev I.V."/>
            <person name="Corradi N."/>
            <person name="Roux C."/>
            <person name="Martin F."/>
        </authorList>
    </citation>
    <scope>NUCLEOTIDE SEQUENCE [LARGE SCALE GENOMIC DNA]</scope>
    <source>
        <strain evidence="1 2">DAOM 197198</strain>
    </source>
</reference>
<comment type="caution">
    <text evidence="1">The sequence shown here is derived from an EMBL/GenBank/DDBJ whole genome shotgun (WGS) entry which is preliminary data.</text>
</comment>
<gene>
    <name evidence="1" type="ORF">GLOIN_2v1641935</name>
</gene>
<dbReference type="AlphaFoldDB" id="A0A2P4PRG1"/>
<keyword evidence="2" id="KW-1185">Reference proteome</keyword>
<accession>A0A2P4PRG1</accession>
<reference evidence="1 2" key="2">
    <citation type="journal article" date="2018" name="New Phytol.">
        <title>High intraspecific genome diversity in the model arbuscular mycorrhizal symbiont Rhizophagus irregularis.</title>
        <authorList>
            <person name="Chen E.C.H."/>
            <person name="Morin E."/>
            <person name="Beaudet D."/>
            <person name="Noel J."/>
            <person name="Yildirir G."/>
            <person name="Ndikumana S."/>
            <person name="Charron P."/>
            <person name="St-Onge C."/>
            <person name="Giorgi J."/>
            <person name="Kruger M."/>
            <person name="Marton T."/>
            <person name="Ropars J."/>
            <person name="Grigoriev I.V."/>
            <person name="Hainaut M."/>
            <person name="Henrissat B."/>
            <person name="Roux C."/>
            <person name="Martin F."/>
            <person name="Corradi N."/>
        </authorList>
    </citation>
    <scope>NUCLEOTIDE SEQUENCE [LARGE SCALE GENOMIC DNA]</scope>
    <source>
        <strain evidence="1 2">DAOM 197198</strain>
    </source>
</reference>
<evidence type="ECO:0000313" key="2">
    <source>
        <dbReference type="Proteomes" id="UP000018888"/>
    </source>
</evidence>
<proteinExistence type="predicted"/>
<name>A0A2P4PRG1_RHIID</name>
<dbReference type="VEuPathDB" id="FungiDB:RhiirFUN_012221"/>